<dbReference type="InterPro" id="IPR050266">
    <property type="entry name" value="AB_hydrolase_sf"/>
</dbReference>
<evidence type="ECO:0000259" key="1">
    <source>
        <dbReference type="Pfam" id="PF12146"/>
    </source>
</evidence>
<comment type="caution">
    <text evidence="2">The sequence shown here is derived from an EMBL/GenBank/DDBJ whole genome shotgun (WGS) entry which is preliminary data.</text>
</comment>
<dbReference type="RefSeq" id="WP_205051493.1">
    <property type="nucleotide sequence ID" value="NZ_JAFBDH010000002.1"/>
</dbReference>
<organism evidence="2 3">
    <name type="scientific">Peptoniphilus gorbachii</name>
    <dbReference type="NCBI Taxonomy" id="411567"/>
    <lineage>
        <taxon>Bacteria</taxon>
        <taxon>Bacillati</taxon>
        <taxon>Bacillota</taxon>
        <taxon>Tissierellia</taxon>
        <taxon>Tissierellales</taxon>
        <taxon>Peptoniphilaceae</taxon>
        <taxon>Peptoniphilus</taxon>
    </lineage>
</organism>
<dbReference type="Gene3D" id="3.40.50.1820">
    <property type="entry name" value="alpha/beta hydrolase"/>
    <property type="match status" value="1"/>
</dbReference>
<reference evidence="2 3" key="1">
    <citation type="submission" date="2021-01" db="EMBL/GenBank/DDBJ databases">
        <title>Genomic Encyclopedia of Type Strains, Phase IV (KMG-IV): sequencing the most valuable type-strain genomes for metagenomic binning, comparative biology and taxonomic classification.</title>
        <authorList>
            <person name="Goeker M."/>
        </authorList>
    </citation>
    <scope>NUCLEOTIDE SEQUENCE [LARGE SCALE GENOMIC DNA]</scope>
    <source>
        <strain evidence="2 3">DSM 21461</strain>
    </source>
</reference>
<protein>
    <submittedName>
        <fullName evidence="2">Pimeloyl-ACP methyl ester carboxylesterase</fullName>
    </submittedName>
</protein>
<name>A0ABS2MIL7_9FIRM</name>
<proteinExistence type="predicted"/>
<keyword evidence="3" id="KW-1185">Reference proteome</keyword>
<gene>
    <name evidence="2" type="ORF">JOD41_000586</name>
</gene>
<dbReference type="EMBL" id="JAFBDH010000002">
    <property type="protein sequence ID" value="MBM7549864.1"/>
    <property type="molecule type" value="Genomic_DNA"/>
</dbReference>
<sequence length="213" mass="24318">MKILFLHGLGQSKKAWNQTIKQLNCEDVKCLDVISNKLDNPSFNYLADQLEMKLIEEQNPIIICGLSLGAVLGFELYFRHPEKISGLVLIAPQYKIPTILMDVQNFIFRLMPNKFFPKTGTSKNNMISISSSMRNLDYSDKIKRISCPVYIVCGNKDKANMKATIKLNQLLPESSLHLVCNAKHEVNIDKPYELADIINKAYDEILNLKYSFN</sequence>
<dbReference type="InterPro" id="IPR029058">
    <property type="entry name" value="AB_hydrolase_fold"/>
</dbReference>
<dbReference type="SUPFAM" id="SSF53474">
    <property type="entry name" value="alpha/beta-Hydrolases"/>
    <property type="match status" value="1"/>
</dbReference>
<dbReference type="Proteomes" id="UP000720595">
    <property type="component" value="Unassembled WGS sequence"/>
</dbReference>
<evidence type="ECO:0000313" key="2">
    <source>
        <dbReference type="EMBL" id="MBM7549864.1"/>
    </source>
</evidence>
<feature type="domain" description="Serine aminopeptidase S33" evidence="1">
    <location>
        <begin position="55"/>
        <end position="134"/>
    </location>
</feature>
<accession>A0ABS2MIL7</accession>
<dbReference type="InterPro" id="IPR022742">
    <property type="entry name" value="Hydrolase_4"/>
</dbReference>
<evidence type="ECO:0000313" key="3">
    <source>
        <dbReference type="Proteomes" id="UP000720595"/>
    </source>
</evidence>
<dbReference type="PANTHER" id="PTHR43798">
    <property type="entry name" value="MONOACYLGLYCEROL LIPASE"/>
    <property type="match status" value="1"/>
</dbReference>
<dbReference type="Pfam" id="PF12146">
    <property type="entry name" value="Hydrolase_4"/>
    <property type="match status" value="1"/>
</dbReference>